<gene>
    <name evidence="2" type="ORF">HOO65_060317</name>
</gene>
<protein>
    <submittedName>
        <fullName evidence="2">Uncharacterized protein</fullName>
    </submittedName>
</protein>
<feature type="signal peptide" evidence="1">
    <location>
        <begin position="1"/>
        <end position="22"/>
    </location>
</feature>
<evidence type="ECO:0000256" key="1">
    <source>
        <dbReference type="SAM" id="SignalP"/>
    </source>
</evidence>
<comment type="caution">
    <text evidence="2">The sequence shown here is derived from an EMBL/GenBank/DDBJ whole genome shotgun (WGS) entry which is preliminary data.</text>
</comment>
<proteinExistence type="predicted"/>
<organism evidence="2 3">
    <name type="scientific">Ceratocystis lukuohia</name>
    <dbReference type="NCBI Taxonomy" id="2019550"/>
    <lineage>
        <taxon>Eukaryota</taxon>
        <taxon>Fungi</taxon>
        <taxon>Dikarya</taxon>
        <taxon>Ascomycota</taxon>
        <taxon>Pezizomycotina</taxon>
        <taxon>Sordariomycetes</taxon>
        <taxon>Hypocreomycetidae</taxon>
        <taxon>Microascales</taxon>
        <taxon>Ceratocystidaceae</taxon>
        <taxon>Ceratocystis</taxon>
    </lineage>
</organism>
<dbReference type="Proteomes" id="UP001610728">
    <property type="component" value="Unassembled WGS sequence"/>
</dbReference>
<reference evidence="2 3" key="1">
    <citation type="submission" date="2020-05" db="EMBL/GenBank/DDBJ databases">
        <title>Ceratocystis lukuohia genome.</title>
        <authorList>
            <person name="Harrington T.C."/>
            <person name="Kim K."/>
            <person name="Mayers C.G."/>
        </authorList>
    </citation>
    <scope>NUCLEOTIDE SEQUENCE [LARGE SCALE GENOMIC DNA]</scope>
    <source>
        <strain evidence="2 3">C4212</strain>
    </source>
</reference>
<keyword evidence="3" id="KW-1185">Reference proteome</keyword>
<evidence type="ECO:0000313" key="3">
    <source>
        <dbReference type="Proteomes" id="UP001610728"/>
    </source>
</evidence>
<evidence type="ECO:0000313" key="2">
    <source>
        <dbReference type="EMBL" id="KAL2886487.1"/>
    </source>
</evidence>
<feature type="chain" id="PRO_5047012034" evidence="1">
    <location>
        <begin position="23"/>
        <end position="209"/>
    </location>
</feature>
<keyword evidence="1" id="KW-0732">Signal</keyword>
<sequence length="209" mass="23325">MWLPNFSQLALMAAIFSTQAIAGDKRVPLPSDLGITISQGRYPGKIYASGDGGFHAQFYVTIGSKSIQVMELDNPEHIFKSYEAVLSVWEDQSKLTLKSLDYIVYYQVDDADSKKIDEAIKLFGRDPNGERSIYGLTVSRDSPTDTEAWNHLIAASFAKDAEEICAEYKKMKARYIESFEIEKVIKTLSIFAQTLGLAADIKGLLPRPK</sequence>
<accession>A0ABR4ME01</accession>
<dbReference type="EMBL" id="JABSNW010000006">
    <property type="protein sequence ID" value="KAL2886487.1"/>
    <property type="molecule type" value="Genomic_DNA"/>
</dbReference>
<name>A0ABR4ME01_9PEZI</name>
<dbReference type="GeneID" id="98119713"/>
<dbReference type="RefSeq" id="XP_070857667.1">
    <property type="nucleotide sequence ID" value="XM_071004055.1"/>
</dbReference>